<keyword evidence="3" id="KW-1185">Reference proteome</keyword>
<feature type="chain" id="PRO_5011602749" description="Alpha/beta hydrolase family protein" evidence="1">
    <location>
        <begin position="24"/>
        <end position="297"/>
    </location>
</feature>
<name>A0A1G6DHY9_9HYPH</name>
<dbReference type="SUPFAM" id="SSF53474">
    <property type="entry name" value="alpha/beta-Hydrolases"/>
    <property type="match status" value="1"/>
</dbReference>
<evidence type="ECO:0000256" key="1">
    <source>
        <dbReference type="SAM" id="SignalP"/>
    </source>
</evidence>
<dbReference type="STRING" id="665467.SAMN02982931_03419"/>
<evidence type="ECO:0000313" key="2">
    <source>
        <dbReference type="EMBL" id="SDB44753.1"/>
    </source>
</evidence>
<dbReference type="RefSeq" id="WP_090878136.1">
    <property type="nucleotide sequence ID" value="NZ_FMXQ01000007.1"/>
</dbReference>
<dbReference type="AlphaFoldDB" id="A0A1G6DHY9"/>
<accession>A0A1G6DHY9</accession>
<protein>
    <recommendedName>
        <fullName evidence="4">Alpha/beta hydrolase family protein</fullName>
    </recommendedName>
</protein>
<dbReference type="Gene3D" id="3.40.50.1820">
    <property type="entry name" value="alpha/beta hydrolase"/>
    <property type="match status" value="1"/>
</dbReference>
<reference evidence="2 3" key="1">
    <citation type="submission" date="2016-10" db="EMBL/GenBank/DDBJ databases">
        <authorList>
            <person name="de Groot N.N."/>
        </authorList>
    </citation>
    <scope>NUCLEOTIDE SEQUENCE [LARGE SCALE GENOMIC DNA]</scope>
    <source>
        <strain evidence="2 3">ATCC 35022</strain>
    </source>
</reference>
<dbReference type="Proteomes" id="UP000199071">
    <property type="component" value="Unassembled WGS sequence"/>
</dbReference>
<evidence type="ECO:0000313" key="3">
    <source>
        <dbReference type="Proteomes" id="UP000199071"/>
    </source>
</evidence>
<keyword evidence="1" id="KW-0732">Signal</keyword>
<dbReference type="InterPro" id="IPR029058">
    <property type="entry name" value="AB_hydrolase_fold"/>
</dbReference>
<sequence>MKVSVQAAIIAAALVGLTSFAVAAGLQLSAWKDDLFDYPAVIATAYGGDYVKVAYDEQRDLYQRDVVPEKETKPEYVDLGVKSVEKDMVAKEGRVSVKFIATGKVNGGARVVVMYVHGRRGNRGQGANDGMFGGNFNRIKNLMVRNDGVYLSPEFPSLSRRGVAQAKLLILEYAKNSPGAPIFVACGSLGGRICWGLADDDEAAKHIDGFMLMGSTSDDGFFRTEAFKRRVPVYIGHGTGDIVISWKSQEAFFKKIKQLDPNYPAKFALFDTGSHGTPIRMTDWRLILNWMLQVDGA</sequence>
<organism evidence="2 3">
    <name type="scientific">Bauldia litoralis</name>
    <dbReference type="NCBI Taxonomy" id="665467"/>
    <lineage>
        <taxon>Bacteria</taxon>
        <taxon>Pseudomonadati</taxon>
        <taxon>Pseudomonadota</taxon>
        <taxon>Alphaproteobacteria</taxon>
        <taxon>Hyphomicrobiales</taxon>
        <taxon>Kaistiaceae</taxon>
        <taxon>Bauldia</taxon>
    </lineage>
</organism>
<evidence type="ECO:0008006" key="4">
    <source>
        <dbReference type="Google" id="ProtNLM"/>
    </source>
</evidence>
<gene>
    <name evidence="2" type="ORF">SAMN02982931_03419</name>
</gene>
<proteinExistence type="predicted"/>
<dbReference type="EMBL" id="FMXQ01000007">
    <property type="protein sequence ID" value="SDB44753.1"/>
    <property type="molecule type" value="Genomic_DNA"/>
</dbReference>
<feature type="signal peptide" evidence="1">
    <location>
        <begin position="1"/>
        <end position="23"/>
    </location>
</feature>
<dbReference type="OrthoDB" id="9807541at2"/>